<dbReference type="Pfam" id="PF05926">
    <property type="entry name" value="Phage_GPL"/>
    <property type="match status" value="1"/>
</dbReference>
<accession>A0A2D1CSY5</accession>
<dbReference type="AlphaFoldDB" id="A0A2D1CSY5"/>
<dbReference type="RefSeq" id="WP_023083460.1">
    <property type="nucleotide sequence ID" value="NZ_CAADKI010000200.1"/>
</dbReference>
<name>A0A2D1CSY5_PSEAI</name>
<organism evidence="1">
    <name type="scientific">Pseudomonas aeruginosa</name>
    <dbReference type="NCBI Taxonomy" id="287"/>
    <lineage>
        <taxon>Bacteria</taxon>
        <taxon>Pseudomonadati</taxon>
        <taxon>Pseudomonadota</taxon>
        <taxon>Gammaproteobacteria</taxon>
        <taxon>Pseudomonadales</taxon>
        <taxon>Pseudomonadaceae</taxon>
        <taxon>Pseudomonas</taxon>
    </lineage>
</organism>
<evidence type="ECO:0000313" key="1">
    <source>
        <dbReference type="EMBL" id="ATN45646.1"/>
    </source>
</evidence>
<sequence length="153" mass="17271">MSGFIANGPVPSGHINSDPFWPTIELEHVRANLRIDSSVDPARLEVAVIAAVISVNRELRAWRLEKSAAGYAELAEVPSDKVRDTSELVQLYLRAVQSATAAEVAERYRWYDTTTSGNDKAQDIATTIDDYRRDQRWAIRDFLKRPRTTVELI</sequence>
<dbReference type="InterPro" id="IPR009225">
    <property type="entry name" value="Phage_head_completion_GpL"/>
</dbReference>
<reference evidence="1" key="1">
    <citation type="submission" date="2017-05" db="EMBL/GenBank/DDBJ databases">
        <title>Two decades of blaVIM-2-producing Pseudomonas aeruginosa dissemination: the decisive role of mobile genetic elements and successful clones.</title>
        <authorList>
            <person name="Botelho J."/>
        </authorList>
    </citation>
    <scope>NUCLEOTIDE SEQUENCE</scope>
    <source>
        <strain evidence="1">FFUP_PS_CB5</strain>
    </source>
</reference>
<protein>
    <submittedName>
        <fullName evidence="1">GPL superfamily protein</fullName>
    </submittedName>
</protein>
<dbReference type="EMBL" id="MF168946">
    <property type="protein sequence ID" value="ATN45646.1"/>
    <property type="molecule type" value="Genomic_DNA"/>
</dbReference>
<proteinExistence type="predicted"/>